<evidence type="ECO:0000313" key="2">
    <source>
        <dbReference type="EMBL" id="SFO71040.1"/>
    </source>
</evidence>
<dbReference type="RefSeq" id="WP_091655426.1">
    <property type="nucleotide sequence ID" value="NZ_FOVW01000012.1"/>
</dbReference>
<keyword evidence="1" id="KW-0812">Transmembrane</keyword>
<dbReference type="AlphaFoldDB" id="A0A1I5JED5"/>
<gene>
    <name evidence="2" type="ORF">SAMN04488519_11251</name>
</gene>
<sequence>MKNTLFIQADKWGQIDFLFVDSNRVLEKSEIIKIVSGRKLLRGKYDFTISKSKEIFSEVIKKIPKGVLIKGQLNERDSSGRIANFTCFYTGKPKYLESYLESCLSQIGKSYNQKSIVFIKNSLINYHYFQIFIYVFSAALLSFIILKNT</sequence>
<feature type="transmembrane region" description="Helical" evidence="1">
    <location>
        <begin position="126"/>
        <end position="146"/>
    </location>
</feature>
<organism evidence="2 3">
    <name type="scientific">Algoriphagus ornithinivorans</name>
    <dbReference type="NCBI Taxonomy" id="226506"/>
    <lineage>
        <taxon>Bacteria</taxon>
        <taxon>Pseudomonadati</taxon>
        <taxon>Bacteroidota</taxon>
        <taxon>Cytophagia</taxon>
        <taxon>Cytophagales</taxon>
        <taxon>Cyclobacteriaceae</taxon>
        <taxon>Algoriphagus</taxon>
    </lineage>
</organism>
<keyword evidence="1" id="KW-1133">Transmembrane helix</keyword>
<evidence type="ECO:0000313" key="3">
    <source>
        <dbReference type="Proteomes" id="UP000199564"/>
    </source>
</evidence>
<evidence type="ECO:0000256" key="1">
    <source>
        <dbReference type="SAM" id="Phobius"/>
    </source>
</evidence>
<proteinExistence type="predicted"/>
<dbReference type="Proteomes" id="UP000199564">
    <property type="component" value="Unassembled WGS sequence"/>
</dbReference>
<accession>A0A1I5JED5</accession>
<reference evidence="3" key="1">
    <citation type="submission" date="2016-10" db="EMBL/GenBank/DDBJ databases">
        <authorList>
            <person name="Varghese N."/>
            <person name="Submissions S."/>
        </authorList>
    </citation>
    <scope>NUCLEOTIDE SEQUENCE [LARGE SCALE GENOMIC DNA]</scope>
    <source>
        <strain evidence="3">DSM 15282</strain>
    </source>
</reference>
<protein>
    <submittedName>
        <fullName evidence="2">Uncharacterized protein</fullName>
    </submittedName>
</protein>
<keyword evidence="1" id="KW-0472">Membrane</keyword>
<keyword evidence="3" id="KW-1185">Reference proteome</keyword>
<dbReference type="STRING" id="226506.SAMN04488519_11251"/>
<name>A0A1I5JED5_9BACT</name>
<dbReference type="EMBL" id="FOVW01000012">
    <property type="protein sequence ID" value="SFO71040.1"/>
    <property type="molecule type" value="Genomic_DNA"/>
</dbReference>